<dbReference type="EMBL" id="CM056813">
    <property type="protein sequence ID" value="KAJ8641696.1"/>
    <property type="molecule type" value="Genomic_DNA"/>
</dbReference>
<organism evidence="1 2">
    <name type="scientific">Persea americana</name>
    <name type="common">Avocado</name>
    <dbReference type="NCBI Taxonomy" id="3435"/>
    <lineage>
        <taxon>Eukaryota</taxon>
        <taxon>Viridiplantae</taxon>
        <taxon>Streptophyta</taxon>
        <taxon>Embryophyta</taxon>
        <taxon>Tracheophyta</taxon>
        <taxon>Spermatophyta</taxon>
        <taxon>Magnoliopsida</taxon>
        <taxon>Magnoliidae</taxon>
        <taxon>Laurales</taxon>
        <taxon>Lauraceae</taxon>
        <taxon>Persea</taxon>
    </lineage>
</organism>
<evidence type="ECO:0000313" key="2">
    <source>
        <dbReference type="Proteomes" id="UP001234297"/>
    </source>
</evidence>
<dbReference type="Proteomes" id="UP001234297">
    <property type="component" value="Chromosome 5"/>
</dbReference>
<accession>A0ACC2M7B9</accession>
<name>A0ACC2M7B9_PERAE</name>
<evidence type="ECO:0000313" key="1">
    <source>
        <dbReference type="EMBL" id="KAJ8641696.1"/>
    </source>
</evidence>
<protein>
    <submittedName>
        <fullName evidence="1">Uncharacterized protein</fullName>
    </submittedName>
</protein>
<comment type="caution">
    <text evidence="1">The sequence shown here is derived from an EMBL/GenBank/DDBJ whole genome shotgun (WGS) entry which is preliminary data.</text>
</comment>
<keyword evidence="2" id="KW-1185">Reference proteome</keyword>
<sequence length="113" mass="12826">MWDFGASHCYFRKISLCSLWLPTELPRQCLSEQPHSGLWLSSPPPELQRHGSSRWALLRRSARTPPVPLQWLRRPYLRPGHSSVCGPKRGPQLPASWRRPLGGCVCRAGCGRT</sequence>
<gene>
    <name evidence="1" type="ORF">MRB53_018390</name>
</gene>
<proteinExistence type="predicted"/>
<reference evidence="1 2" key="1">
    <citation type="journal article" date="2022" name="Hortic Res">
        <title>A haplotype resolved chromosomal level avocado genome allows analysis of novel avocado genes.</title>
        <authorList>
            <person name="Nath O."/>
            <person name="Fletcher S.J."/>
            <person name="Hayward A."/>
            <person name="Shaw L.M."/>
            <person name="Masouleh A.K."/>
            <person name="Furtado A."/>
            <person name="Henry R.J."/>
            <person name="Mitter N."/>
        </authorList>
    </citation>
    <scope>NUCLEOTIDE SEQUENCE [LARGE SCALE GENOMIC DNA]</scope>
    <source>
        <strain evidence="2">cv. Hass</strain>
    </source>
</reference>